<feature type="signal peptide" evidence="2">
    <location>
        <begin position="1"/>
        <end position="19"/>
    </location>
</feature>
<reference evidence="4" key="1">
    <citation type="submission" date="2024-02" db="UniProtKB">
        <authorList>
            <consortium name="WormBaseParasite"/>
        </authorList>
    </citation>
    <scope>IDENTIFICATION</scope>
</reference>
<organism evidence="3 4">
    <name type="scientific">Strongyloides stercoralis</name>
    <name type="common">Threadworm</name>
    <dbReference type="NCBI Taxonomy" id="6248"/>
    <lineage>
        <taxon>Eukaryota</taxon>
        <taxon>Metazoa</taxon>
        <taxon>Ecdysozoa</taxon>
        <taxon>Nematoda</taxon>
        <taxon>Chromadorea</taxon>
        <taxon>Rhabditida</taxon>
        <taxon>Tylenchina</taxon>
        <taxon>Panagrolaimomorpha</taxon>
        <taxon>Strongyloidoidea</taxon>
        <taxon>Strongyloididae</taxon>
        <taxon>Strongyloides</taxon>
    </lineage>
</organism>
<dbReference type="AlphaFoldDB" id="A0AAF5I0Z5"/>
<evidence type="ECO:0000256" key="1">
    <source>
        <dbReference type="SAM" id="Phobius"/>
    </source>
</evidence>
<name>A0AAF5I0Z5_STRER</name>
<sequence>MNLIILLFILLNNIYCIKCFCTEFYNFSLLDVLTNTTTTAKTCKNNVDKCSYITFYIPGYAIGKISGCQEDVTDIFSNVVFQRKDITNVFRNVINNTTNKVEIPLLCKYSDEISPSIIFDTLTGNSEFFFHCYEQNNLYLTPPVSFNPPTTQINPVNCSDGEKVITCNEGYCGMLEVGYILQSNLKQINELYQSCPNNLINKVYETGLIKDLAVNNNFYLYSKSACSQCILKNVTKVIKNNGITPYYLYVNCYYPENGKIPNFPPFPTLSNQPYAAGDTTTISTQSSTKENKYTPEEITTEKITTTTKINLISQVKSTCTTYKSFKLLGKVQNSNKTILPCLNNVDSCTYISLNIPGYVIGYFSGCPENADLMLESILAGRSDLLDYFMPIIDNKTRLINHNLLCERTLNGNQPYFLKTMSGIGQFYVHCYNQNELYLNQGVKFIPPLTNSTPVLCVNGEKTDICNEGYCAMAEISSINVDGKSQYSEQYQYCPNILINLLYVKSQRPNIMFNNALLSHLFDIGPICVDKSSYQVTSKNGTSSYFWYVNCYVPNSTYAPQFPNIPNLTIYAITTTSKPFYTTTKIAISLNNFSIFSLIIVIIVSIIFKY</sequence>
<accession>A0AAF5I0Z5</accession>
<evidence type="ECO:0000313" key="3">
    <source>
        <dbReference type="Proteomes" id="UP000035681"/>
    </source>
</evidence>
<keyword evidence="1" id="KW-0472">Membrane</keyword>
<dbReference type="Proteomes" id="UP000035681">
    <property type="component" value="Unplaced"/>
</dbReference>
<feature type="transmembrane region" description="Helical" evidence="1">
    <location>
        <begin position="585"/>
        <end position="607"/>
    </location>
</feature>
<evidence type="ECO:0000313" key="4">
    <source>
        <dbReference type="WBParaSite" id="TCONS_00008220.p1"/>
    </source>
</evidence>
<keyword evidence="1" id="KW-0812">Transmembrane</keyword>
<feature type="chain" id="PRO_5041979341" evidence="2">
    <location>
        <begin position="20"/>
        <end position="609"/>
    </location>
</feature>
<dbReference type="WBParaSite" id="TCONS_00008220.p1">
    <property type="protein sequence ID" value="TCONS_00008220.p1"/>
    <property type="gene ID" value="XLOC_006185"/>
</dbReference>
<keyword evidence="3" id="KW-1185">Reference proteome</keyword>
<keyword evidence="2" id="KW-0732">Signal</keyword>
<protein>
    <submittedName>
        <fullName evidence="4">Uncharacterized protein</fullName>
    </submittedName>
</protein>
<proteinExistence type="predicted"/>
<evidence type="ECO:0000256" key="2">
    <source>
        <dbReference type="SAM" id="SignalP"/>
    </source>
</evidence>
<keyword evidence="1" id="KW-1133">Transmembrane helix</keyword>